<dbReference type="InterPro" id="IPR050951">
    <property type="entry name" value="Retrovirus_Pol_polyprotein"/>
</dbReference>
<dbReference type="Gene3D" id="3.30.70.270">
    <property type="match status" value="2"/>
</dbReference>
<dbReference type="Pfam" id="PF17917">
    <property type="entry name" value="RT_RNaseH"/>
    <property type="match status" value="1"/>
</dbReference>
<evidence type="ECO:0000256" key="2">
    <source>
        <dbReference type="ARBA" id="ARBA00022679"/>
    </source>
</evidence>
<dbReference type="PROSITE" id="PS50013">
    <property type="entry name" value="CHROMO_2"/>
    <property type="match status" value="1"/>
</dbReference>
<dbReference type="Gene3D" id="1.10.340.70">
    <property type="match status" value="1"/>
</dbReference>
<dbReference type="GO" id="GO:0005634">
    <property type="term" value="C:nucleus"/>
    <property type="evidence" value="ECO:0007669"/>
    <property type="project" value="UniProtKB-ARBA"/>
</dbReference>
<organism evidence="12 13">
    <name type="scientific">Sparassis crispa</name>
    <dbReference type="NCBI Taxonomy" id="139825"/>
    <lineage>
        <taxon>Eukaryota</taxon>
        <taxon>Fungi</taxon>
        <taxon>Dikarya</taxon>
        <taxon>Basidiomycota</taxon>
        <taxon>Agaricomycotina</taxon>
        <taxon>Agaricomycetes</taxon>
        <taxon>Polyporales</taxon>
        <taxon>Sparassidaceae</taxon>
        <taxon>Sparassis</taxon>
    </lineage>
</organism>
<evidence type="ECO:0000259" key="10">
    <source>
        <dbReference type="PROSITE" id="PS50013"/>
    </source>
</evidence>
<dbReference type="GO" id="GO:0015074">
    <property type="term" value="P:DNA integration"/>
    <property type="evidence" value="ECO:0007669"/>
    <property type="project" value="InterPro"/>
</dbReference>
<dbReference type="GO" id="GO:0003964">
    <property type="term" value="F:RNA-directed DNA polymerase activity"/>
    <property type="evidence" value="ECO:0007669"/>
    <property type="project" value="UniProtKB-KW"/>
</dbReference>
<evidence type="ECO:0000256" key="4">
    <source>
        <dbReference type="ARBA" id="ARBA00022722"/>
    </source>
</evidence>
<dbReference type="CDD" id="cd00303">
    <property type="entry name" value="retropepsin_like"/>
    <property type="match status" value="1"/>
</dbReference>
<dbReference type="RefSeq" id="XP_027619236.1">
    <property type="nucleotide sequence ID" value="XM_027763435.1"/>
</dbReference>
<dbReference type="GO" id="GO:0016787">
    <property type="term" value="F:hydrolase activity"/>
    <property type="evidence" value="ECO:0007669"/>
    <property type="project" value="UniProtKB-KW"/>
</dbReference>
<dbReference type="GO" id="GO:0003723">
    <property type="term" value="F:RNA binding"/>
    <property type="evidence" value="ECO:0007669"/>
    <property type="project" value="UniProtKB-KW"/>
</dbReference>
<dbReference type="InterPro" id="IPR000477">
    <property type="entry name" value="RT_dom"/>
</dbReference>
<keyword evidence="7" id="KW-0694">RNA-binding</keyword>
<name>A0A401H1Q1_9APHY</name>
<dbReference type="SUPFAM" id="SSF56672">
    <property type="entry name" value="DNA/RNA polymerases"/>
    <property type="match status" value="1"/>
</dbReference>
<feature type="compositionally biased region" description="Low complexity" evidence="9">
    <location>
        <begin position="16"/>
        <end position="31"/>
    </location>
</feature>
<evidence type="ECO:0000256" key="8">
    <source>
        <dbReference type="ARBA" id="ARBA00022918"/>
    </source>
</evidence>
<dbReference type="Gene3D" id="2.40.70.10">
    <property type="entry name" value="Acid Proteases"/>
    <property type="match status" value="1"/>
</dbReference>
<proteinExistence type="predicted"/>
<dbReference type="PANTHER" id="PTHR37984:SF5">
    <property type="entry name" value="PROTEIN NYNRIN-LIKE"/>
    <property type="match status" value="1"/>
</dbReference>
<dbReference type="GO" id="GO:0006338">
    <property type="term" value="P:chromatin remodeling"/>
    <property type="evidence" value="ECO:0007669"/>
    <property type="project" value="UniProtKB-ARBA"/>
</dbReference>
<keyword evidence="2" id="KW-0808">Transferase</keyword>
<dbReference type="InterPro" id="IPR041588">
    <property type="entry name" value="Integrase_H2C2"/>
</dbReference>
<dbReference type="STRING" id="139825.A0A401H1Q1"/>
<dbReference type="PROSITE" id="PS50994">
    <property type="entry name" value="INTEGRASE"/>
    <property type="match status" value="1"/>
</dbReference>
<evidence type="ECO:0000256" key="7">
    <source>
        <dbReference type="ARBA" id="ARBA00022884"/>
    </source>
</evidence>
<dbReference type="EMBL" id="BFAD01000013">
    <property type="protein sequence ID" value="GBE88323.1"/>
    <property type="molecule type" value="Genomic_DNA"/>
</dbReference>
<dbReference type="Gene3D" id="3.30.420.10">
    <property type="entry name" value="Ribonuclease H-like superfamily/Ribonuclease H"/>
    <property type="match status" value="1"/>
</dbReference>
<dbReference type="InterPro" id="IPR021109">
    <property type="entry name" value="Peptidase_aspartic_dom_sf"/>
</dbReference>
<evidence type="ECO:0000256" key="3">
    <source>
        <dbReference type="ARBA" id="ARBA00022695"/>
    </source>
</evidence>
<comment type="caution">
    <text evidence="12">The sequence shown here is derived from an EMBL/GenBank/DDBJ whole genome shotgun (WGS) entry which is preliminary data.</text>
</comment>
<dbReference type="InterPro" id="IPR000953">
    <property type="entry name" value="Chromo/chromo_shadow_dom"/>
</dbReference>
<feature type="domain" description="Integrase catalytic" evidence="11">
    <location>
        <begin position="1229"/>
        <end position="1352"/>
    </location>
</feature>
<dbReference type="CDD" id="cd01647">
    <property type="entry name" value="RT_LTR"/>
    <property type="match status" value="1"/>
</dbReference>
<dbReference type="InterPro" id="IPR043128">
    <property type="entry name" value="Rev_trsase/Diguanyl_cyclase"/>
</dbReference>
<dbReference type="Pfam" id="PF00385">
    <property type="entry name" value="Chromo"/>
    <property type="match status" value="1"/>
</dbReference>
<dbReference type="InParanoid" id="A0A401H1Q1"/>
<keyword evidence="6" id="KW-0378">Hydrolase</keyword>
<dbReference type="InterPro" id="IPR016197">
    <property type="entry name" value="Chromo-like_dom_sf"/>
</dbReference>
<dbReference type="GO" id="GO:0004519">
    <property type="term" value="F:endonuclease activity"/>
    <property type="evidence" value="ECO:0007669"/>
    <property type="project" value="UniProtKB-KW"/>
</dbReference>
<evidence type="ECO:0000256" key="6">
    <source>
        <dbReference type="ARBA" id="ARBA00022801"/>
    </source>
</evidence>
<dbReference type="Pfam" id="PF00078">
    <property type="entry name" value="RVT_1"/>
    <property type="match status" value="1"/>
</dbReference>
<evidence type="ECO:0000256" key="9">
    <source>
        <dbReference type="SAM" id="MobiDB-lite"/>
    </source>
</evidence>
<evidence type="ECO:0000256" key="5">
    <source>
        <dbReference type="ARBA" id="ARBA00022759"/>
    </source>
</evidence>
<dbReference type="OrthoDB" id="2369050at2759"/>
<dbReference type="InterPro" id="IPR023780">
    <property type="entry name" value="Chromo_domain"/>
</dbReference>
<dbReference type="Gene3D" id="2.40.50.40">
    <property type="match status" value="1"/>
</dbReference>
<evidence type="ECO:0000259" key="11">
    <source>
        <dbReference type="PROSITE" id="PS50994"/>
    </source>
</evidence>
<keyword evidence="5" id="KW-0255">Endonuclease</keyword>
<dbReference type="SUPFAM" id="SSF54160">
    <property type="entry name" value="Chromo domain-like"/>
    <property type="match status" value="1"/>
</dbReference>
<evidence type="ECO:0000313" key="12">
    <source>
        <dbReference type="EMBL" id="GBE88323.1"/>
    </source>
</evidence>
<evidence type="ECO:0000313" key="13">
    <source>
        <dbReference type="Proteomes" id="UP000287166"/>
    </source>
</evidence>
<dbReference type="PANTHER" id="PTHR37984">
    <property type="entry name" value="PROTEIN CBG26694"/>
    <property type="match status" value="1"/>
</dbReference>
<dbReference type="InterPro" id="IPR041373">
    <property type="entry name" value="RT_RNaseH"/>
</dbReference>
<feature type="domain" description="Chromo" evidence="10">
    <location>
        <begin position="1481"/>
        <end position="1521"/>
    </location>
</feature>
<dbReference type="GeneID" id="38785240"/>
<dbReference type="Proteomes" id="UP000287166">
    <property type="component" value="Unassembled WGS sequence"/>
</dbReference>
<dbReference type="InterPro" id="IPR001584">
    <property type="entry name" value="Integrase_cat-core"/>
</dbReference>
<dbReference type="SMART" id="SM00298">
    <property type="entry name" value="CHROMO"/>
    <property type="match status" value="1"/>
</dbReference>
<protein>
    <recommendedName>
        <fullName evidence="1">RNA-directed DNA polymerase</fullName>
        <ecNumber evidence="1">2.7.7.49</ecNumber>
    </recommendedName>
</protein>
<keyword evidence="3" id="KW-0548">Nucleotidyltransferase</keyword>
<keyword evidence="4" id="KW-0540">Nuclease</keyword>
<dbReference type="InterPro" id="IPR012337">
    <property type="entry name" value="RNaseH-like_sf"/>
</dbReference>
<reference evidence="12 13" key="1">
    <citation type="journal article" date="2018" name="Sci. Rep.">
        <title>Genome sequence of the cauliflower mushroom Sparassis crispa (Hanabiratake) and its association with beneficial usage.</title>
        <authorList>
            <person name="Kiyama R."/>
            <person name="Furutani Y."/>
            <person name="Kawaguchi K."/>
            <person name="Nakanishi T."/>
        </authorList>
    </citation>
    <scope>NUCLEOTIDE SEQUENCE [LARGE SCALE GENOMIC DNA]</scope>
</reference>
<dbReference type="Pfam" id="PF17921">
    <property type="entry name" value="Integrase_H2C2"/>
    <property type="match status" value="1"/>
</dbReference>
<gene>
    <name evidence="12" type="ORF">SCP_1301380</name>
</gene>
<evidence type="ECO:0000256" key="1">
    <source>
        <dbReference type="ARBA" id="ARBA00012493"/>
    </source>
</evidence>
<accession>A0A401H1Q1</accession>
<feature type="region of interest" description="Disordered" evidence="9">
    <location>
        <begin position="1"/>
        <end position="34"/>
    </location>
</feature>
<dbReference type="SUPFAM" id="SSF53098">
    <property type="entry name" value="Ribonuclease H-like"/>
    <property type="match status" value="1"/>
</dbReference>
<dbReference type="Gene3D" id="3.10.10.10">
    <property type="entry name" value="HIV Type 1 Reverse Transcriptase, subunit A, domain 1"/>
    <property type="match status" value="1"/>
</dbReference>
<keyword evidence="13" id="KW-1185">Reference proteome</keyword>
<dbReference type="InterPro" id="IPR043502">
    <property type="entry name" value="DNA/RNA_pol_sf"/>
</dbReference>
<keyword evidence="8 12" id="KW-0695">RNA-directed DNA polymerase</keyword>
<dbReference type="CDD" id="cd09274">
    <property type="entry name" value="RNase_HI_RT_Ty3"/>
    <property type="match status" value="1"/>
</dbReference>
<sequence>MIDAHSAPPSAPDCNSIVSSLSSESDSSLTSRYNNTHPTMNMLNAASIDHLAPTKVPILLPGDITPDVMREYEHACLGYFDHKSIEDNVQVRKIIVGLKDSHVHDWIAADHACIQSLTFKEFMTKFRTNYLEEHWEETTCRELLGISQSSSTFWDFAVKVQAKNSLLSGTDSHLDEKKLRHQIEAGMTEHLAKRCNAEKVNAVIDFPKWLSEVKHVDKAYHEDIKEFECIAGSRRDQTRRVQPLGEPSRRGNTASTANIAQSELKRALKLTAKERALLFDNDGCLHCCKFFAGHRANNCPNDFPSPVGYTELTQKDVNMAKTSHTHTVAVVASTLSSCEQSASPVPAVHPVTAVMGSSHFNFSGPSSNVSNVLKDEGSDDSRSVSTTCNIISTHRGVCTSVSAPIVNNDLAPFHIPHLRWSCIATGPAVSVPLPIDALIDNGSHTVLIRDDYVTSLGLRRRRLPVPEHVELAMKNGGKKVIVELREWVKLSLHDLSSLWSSRVICAIIAPGLCSPVILGLPFLHHNHIIVDHEFRTAICKDSGFDLLHPAPPVPPPPRRTTLKEQFINVCKTRKAISAELKTTCATHRDDREQHTITPTPHIVAAVRQRLKVLSTSQCLANLGQEIVAEFSDIFSPIPHIDVLPTNVYCCIKLKDTSHTLTTCSYSTPHKYKEAWSTLIHEHLEAGRIRPSNSPFASPAFLVPKADPTALPQWVNDYCALNANTVLDSHPLPQVEDILSDCTKGKIWSKMDMTNSFFQTRVHPDDVHLTTVTTTLRLYEWLAMSMSLRNSPPIHQQRMTSALRTYLGKFCHIYLNDIIIWSNSVDKHAEHVCLILSALRAASLYCNPKKCKFFVLQLDFLGHRISANGIEAQTFKVDKILVWPRPKSALDVRSFLGLICYIAAFLPKLADHTCVLMPLTTKDAKCSFPDWMEAHQSVFDSIKALIVSRECLTVIDHNNPGNNNVYITCDASDWQTGATLSFGPTWEQARLVAFDSMQLKGPEKNYPIHEKELLAVIRALKKWRADLMGMLVYVYTNHRMLENFDSQRDLSRRQLCWQEFMAQYDLTIVYIHGEDNTVADALSHLPPDIFPDERSNLPTHEVWNATSVNAVLSITTDTTVLDEICLGYTTDEFCIKLINSAPQSLGVQEANGLWYIGDQLVIHHVSDLHENLFRLAHDVSGHFGADKSYALLRDAYYWLNMRRDLKTAYILSCSDCQRNKSRMSHPTGPLHPLPIPDDHGDSIALDFISPLPLDEGYDCILTITDRLHSDMRIIPTNTTITAQQLAVLFFNNWYCENGLPLDLVSDCDKLFISRFWDALHKLTGVTLKLSTAYHPQTDGITKTDAREIIERIQLDVAEAKDNLLATKLHQAHFANLHCASEHNFKLGDCVMLSILHRRSTYKKKGERCAAKFFPHFDRPYTITNIHPETSNFTLDMPNDPNIFPTFHSSKLKPYHENDVSLFPSRKLIPPGPLVTPDGLKEYFVDSIIDSRHRGRSWQYLVRWSGYGPEHDYWIAASELDECKVVDHWIASGGDGPTTR</sequence>
<dbReference type="EC" id="2.7.7.49" evidence="1"/>
<dbReference type="InterPro" id="IPR036397">
    <property type="entry name" value="RNaseH_sf"/>
</dbReference>